<dbReference type="InterPro" id="IPR031982">
    <property type="entry name" value="PilE-like"/>
</dbReference>
<dbReference type="Pfam" id="PF07963">
    <property type="entry name" value="N_methyl"/>
    <property type="match status" value="1"/>
</dbReference>
<accession>A0ABX0MET6</accession>
<keyword evidence="1" id="KW-0472">Membrane</keyword>
<dbReference type="Proteomes" id="UP000819052">
    <property type="component" value="Unassembled WGS sequence"/>
</dbReference>
<dbReference type="NCBIfam" id="TIGR02532">
    <property type="entry name" value="IV_pilin_GFxxxE"/>
    <property type="match status" value="1"/>
</dbReference>
<feature type="transmembrane region" description="Helical" evidence="1">
    <location>
        <begin position="20"/>
        <end position="40"/>
    </location>
</feature>
<dbReference type="Gene3D" id="3.30.700.10">
    <property type="entry name" value="Glycoprotein, Type 4 Pilin"/>
    <property type="match status" value="1"/>
</dbReference>
<dbReference type="RefSeq" id="WP_167078926.1">
    <property type="nucleotide sequence ID" value="NZ_VVIW01000015.1"/>
</dbReference>
<keyword evidence="1" id="KW-1133">Transmembrane helix</keyword>
<evidence type="ECO:0000313" key="3">
    <source>
        <dbReference type="Proteomes" id="UP000819052"/>
    </source>
</evidence>
<protein>
    <submittedName>
        <fullName evidence="2">Type IV pilin protein</fullName>
    </submittedName>
</protein>
<organism evidence="2 3">
    <name type="scientific">Massilia aquatica</name>
    <dbReference type="NCBI Taxonomy" id="2609000"/>
    <lineage>
        <taxon>Bacteria</taxon>
        <taxon>Pseudomonadati</taxon>
        <taxon>Pseudomonadota</taxon>
        <taxon>Betaproteobacteria</taxon>
        <taxon>Burkholderiales</taxon>
        <taxon>Oxalobacteraceae</taxon>
        <taxon>Telluria group</taxon>
        <taxon>Massilia</taxon>
    </lineage>
</organism>
<name>A0ABX0MET6_9BURK</name>
<keyword evidence="3" id="KW-1185">Reference proteome</keyword>
<dbReference type="InterPro" id="IPR045584">
    <property type="entry name" value="Pilin-like"/>
</dbReference>
<dbReference type="SUPFAM" id="SSF54523">
    <property type="entry name" value="Pili subunits"/>
    <property type="match status" value="1"/>
</dbReference>
<evidence type="ECO:0000313" key="2">
    <source>
        <dbReference type="EMBL" id="NHZ42945.1"/>
    </source>
</evidence>
<reference evidence="2 3" key="1">
    <citation type="submission" date="2019-09" db="EMBL/GenBank/DDBJ databases">
        <title>Taxonomy of Antarctic Massilia spp.: description of Massilia rubra sp. nov., Massilia aquatica sp. nov., Massilia mucilaginosa sp. nov., Massilia frigida sp. nov. isolated from streams, lakes and regoliths.</title>
        <authorList>
            <person name="Holochova P."/>
            <person name="Sedlacek I."/>
            <person name="Kralova S."/>
            <person name="Maslanova I."/>
            <person name="Busse H.-J."/>
            <person name="Stankova E."/>
            <person name="Vrbovska V."/>
            <person name="Kovarovic V."/>
            <person name="Bartak M."/>
            <person name="Svec P."/>
            <person name="Pantucek R."/>
        </authorList>
    </citation>
    <scope>NUCLEOTIDE SEQUENCE [LARGE SCALE GENOMIC DNA]</scope>
    <source>
        <strain evidence="2 3">CCM 8693</strain>
    </source>
</reference>
<dbReference type="InterPro" id="IPR012902">
    <property type="entry name" value="N_methyl_site"/>
</dbReference>
<keyword evidence="1" id="KW-0812">Transmembrane</keyword>
<dbReference type="EMBL" id="VVIW01000015">
    <property type="protein sequence ID" value="NHZ42945.1"/>
    <property type="molecule type" value="Genomic_DNA"/>
</dbReference>
<proteinExistence type="predicted"/>
<evidence type="ECO:0000256" key="1">
    <source>
        <dbReference type="SAM" id="Phobius"/>
    </source>
</evidence>
<sequence length="139" mass="15262">MRAGARTRPGRRRSGGFTLIELIVACAVAGILAAIAYPSYTQYVLKSHRATAKAILSEQAQYMERYFTSKGSYEGAKELVTQSPKQGDARYKIEIKPLTENSYTVNAEPLLKQLDDKCGTLTLDHTGATSAKENVANCW</sequence>
<comment type="caution">
    <text evidence="2">The sequence shown here is derived from an EMBL/GenBank/DDBJ whole genome shotgun (WGS) entry which is preliminary data.</text>
</comment>
<gene>
    <name evidence="2" type="ORF">F1609_22615</name>
</gene>
<dbReference type="Pfam" id="PF16732">
    <property type="entry name" value="ComP_DUS"/>
    <property type="match status" value="1"/>
</dbReference>